<dbReference type="InterPro" id="IPR002562">
    <property type="entry name" value="3'-5'_exonuclease_dom"/>
</dbReference>
<reference evidence="3" key="1">
    <citation type="journal article" date="2023" name="GigaByte">
        <title>Genome assembly of the bearded iris, Iris pallida Lam.</title>
        <authorList>
            <person name="Bruccoleri R.E."/>
            <person name="Oakeley E.J."/>
            <person name="Faust A.M.E."/>
            <person name="Altorfer M."/>
            <person name="Dessus-Babus S."/>
            <person name="Burckhardt D."/>
            <person name="Oertli M."/>
            <person name="Naumann U."/>
            <person name="Petersen F."/>
            <person name="Wong J."/>
        </authorList>
    </citation>
    <scope>NUCLEOTIDE SEQUENCE</scope>
    <source>
        <strain evidence="3">GSM-AAB239-AS_SAM_17_03QT</strain>
    </source>
</reference>
<dbReference type="AlphaFoldDB" id="A0AAX6F2Y4"/>
<dbReference type="GO" id="GO:0006139">
    <property type="term" value="P:nucleobase-containing compound metabolic process"/>
    <property type="evidence" value="ECO:0007669"/>
    <property type="project" value="InterPro"/>
</dbReference>
<proteinExistence type="predicted"/>
<dbReference type="EMBL" id="JANAVB010032616">
    <property type="protein sequence ID" value="KAJ6810335.1"/>
    <property type="molecule type" value="Genomic_DNA"/>
</dbReference>
<dbReference type="InterPro" id="IPR036397">
    <property type="entry name" value="RNaseH_sf"/>
</dbReference>
<keyword evidence="4" id="KW-1185">Reference proteome</keyword>
<dbReference type="PANTHER" id="PTHR47765:SF2">
    <property type="entry name" value="EXONUCLEASE MUT-7 HOMOLOG"/>
    <property type="match status" value="1"/>
</dbReference>
<dbReference type="PANTHER" id="PTHR47765">
    <property type="entry name" value="3'-5' EXONUCLEASE DOMAIN-CONTAINING PROTEIN"/>
    <property type="match status" value="1"/>
</dbReference>
<reference evidence="3" key="2">
    <citation type="submission" date="2023-04" db="EMBL/GenBank/DDBJ databases">
        <authorList>
            <person name="Bruccoleri R.E."/>
            <person name="Oakeley E.J."/>
            <person name="Faust A.-M."/>
            <person name="Dessus-Babus S."/>
            <person name="Altorfer M."/>
            <person name="Burckhardt D."/>
            <person name="Oertli M."/>
            <person name="Naumann U."/>
            <person name="Petersen F."/>
            <person name="Wong J."/>
        </authorList>
    </citation>
    <scope>NUCLEOTIDE SEQUENCE</scope>
    <source>
        <strain evidence="3">GSM-AAB239-AS_SAM_17_03QT</strain>
        <tissue evidence="3">Leaf</tissue>
    </source>
</reference>
<accession>A0AAX6F2Y4</accession>
<feature type="domain" description="3'-5' exonuclease" evidence="2">
    <location>
        <begin position="342"/>
        <end position="473"/>
    </location>
</feature>
<sequence>MHMNMTGSEQKNRSDSEAKDYHGQDGAICLHAFSDLSHTSPATFVYLLKECYTYGRRQTATQNFKGLQQYVSQALHNAPQPGPATFIVQCLYIVSLLGLPYAEGFSHLLMSSLRRLRSMGKFQNDFSKAKHLAAKLFHDILSSSIKHEERILIKLLEHFDLELKDIGEAICGSHLDGTLDIAKAFIEHHLSRFMDSESYVTAVTLLEHFSIRLSGDSLLVKMMESNQFTPAEKWATFMGKPMICLLVQKYIDMKMLKKAYDIIKKNYLQEEFPDVHHLYKESVLKKLAEKGCWDIAELRAKNNRQLMEYLVYLAIEYDYIEKVEELCKRYSLDGFANVTGMSIIQIASENRAFIFDLIKLYEDEPKALNSCFTRILCSPNILKLGYDLQCDLHQLSRSYGDLECFRYYEMFLDIQRLFNERSGGLSGLAKKILGAGLNKTRRNSNWEQRPLSQNQIEYAALDAAVLVRVFHHVRDDPHCAGKDEQSEGHWESHIVSHMGNKRRKDSS</sequence>
<dbReference type="InterPro" id="IPR012337">
    <property type="entry name" value="RNaseH-like_sf"/>
</dbReference>
<evidence type="ECO:0000313" key="3">
    <source>
        <dbReference type="EMBL" id="KAJ6810335.1"/>
    </source>
</evidence>
<gene>
    <name evidence="3" type="ORF">M6B38_158945</name>
</gene>
<dbReference type="Proteomes" id="UP001140949">
    <property type="component" value="Unassembled WGS sequence"/>
</dbReference>
<protein>
    <recommendedName>
        <fullName evidence="2">3'-5' exonuclease domain-containing protein</fullName>
    </recommendedName>
</protein>
<dbReference type="InterPro" id="IPR052408">
    <property type="entry name" value="Exonuclease_MUT-7-like"/>
</dbReference>
<dbReference type="GO" id="GO:0008408">
    <property type="term" value="F:3'-5' exonuclease activity"/>
    <property type="evidence" value="ECO:0007669"/>
    <property type="project" value="InterPro"/>
</dbReference>
<organism evidence="3 4">
    <name type="scientific">Iris pallida</name>
    <name type="common">Sweet iris</name>
    <dbReference type="NCBI Taxonomy" id="29817"/>
    <lineage>
        <taxon>Eukaryota</taxon>
        <taxon>Viridiplantae</taxon>
        <taxon>Streptophyta</taxon>
        <taxon>Embryophyta</taxon>
        <taxon>Tracheophyta</taxon>
        <taxon>Spermatophyta</taxon>
        <taxon>Magnoliopsida</taxon>
        <taxon>Liliopsida</taxon>
        <taxon>Asparagales</taxon>
        <taxon>Iridaceae</taxon>
        <taxon>Iridoideae</taxon>
        <taxon>Irideae</taxon>
        <taxon>Iris</taxon>
    </lineage>
</organism>
<evidence type="ECO:0000313" key="4">
    <source>
        <dbReference type="Proteomes" id="UP001140949"/>
    </source>
</evidence>
<evidence type="ECO:0000259" key="2">
    <source>
        <dbReference type="Pfam" id="PF01612"/>
    </source>
</evidence>
<dbReference type="SUPFAM" id="SSF53098">
    <property type="entry name" value="Ribonuclease H-like"/>
    <property type="match status" value="1"/>
</dbReference>
<dbReference type="Pfam" id="PF01612">
    <property type="entry name" value="DNA_pol_A_exo1"/>
    <property type="match status" value="1"/>
</dbReference>
<name>A0AAX6F2Y4_IRIPA</name>
<dbReference type="Gene3D" id="3.30.420.10">
    <property type="entry name" value="Ribonuclease H-like superfamily/Ribonuclease H"/>
    <property type="match status" value="1"/>
</dbReference>
<feature type="region of interest" description="Disordered" evidence="1">
    <location>
        <begin position="478"/>
        <end position="507"/>
    </location>
</feature>
<feature type="compositionally biased region" description="Basic and acidic residues" evidence="1">
    <location>
        <begin position="478"/>
        <end position="494"/>
    </location>
</feature>
<dbReference type="GO" id="GO:0003676">
    <property type="term" value="F:nucleic acid binding"/>
    <property type="evidence" value="ECO:0007669"/>
    <property type="project" value="InterPro"/>
</dbReference>
<evidence type="ECO:0000256" key="1">
    <source>
        <dbReference type="SAM" id="MobiDB-lite"/>
    </source>
</evidence>
<comment type="caution">
    <text evidence="3">The sequence shown here is derived from an EMBL/GenBank/DDBJ whole genome shotgun (WGS) entry which is preliminary data.</text>
</comment>